<evidence type="ECO:0000313" key="2">
    <source>
        <dbReference type="EMBL" id="KDB21966.1"/>
    </source>
</evidence>
<reference evidence="2 3" key="1">
    <citation type="submission" date="2014-02" db="EMBL/GenBank/DDBJ databases">
        <title>The Genome Sequence of Trichophyton interdigitale MR816.</title>
        <authorList>
            <consortium name="The Broad Institute Genomics Platform"/>
            <person name="Cuomo C.A."/>
            <person name="White T.C."/>
            <person name="Graser Y."/>
            <person name="Martinez-Rossi N."/>
            <person name="Heitman J."/>
            <person name="Young S.K."/>
            <person name="Zeng Q."/>
            <person name="Gargeya S."/>
            <person name="Abouelleil A."/>
            <person name="Alvarado L."/>
            <person name="Chapman S.B."/>
            <person name="Gainer-Dewar J."/>
            <person name="Goldberg J."/>
            <person name="Griggs A."/>
            <person name="Gujja S."/>
            <person name="Hansen M."/>
            <person name="Howarth C."/>
            <person name="Imamovic A."/>
            <person name="Larimer J."/>
            <person name="Martinez D."/>
            <person name="Murphy C."/>
            <person name="Pearson M.D."/>
            <person name="Persinoti G."/>
            <person name="Poon T."/>
            <person name="Priest M."/>
            <person name="Roberts A.D."/>
            <person name="Saif S."/>
            <person name="Shea T.D."/>
            <person name="Sykes S.N."/>
            <person name="Wortman J."/>
            <person name="Nusbaum C."/>
            <person name="Birren B."/>
        </authorList>
    </citation>
    <scope>NUCLEOTIDE SEQUENCE [LARGE SCALE GENOMIC DNA]</scope>
    <source>
        <strain evidence="2 3">MR816</strain>
    </source>
</reference>
<name>A0A059J245_TRIIM</name>
<feature type="compositionally biased region" description="Basic and acidic residues" evidence="1">
    <location>
        <begin position="189"/>
        <end position="203"/>
    </location>
</feature>
<dbReference type="AlphaFoldDB" id="A0A059J245"/>
<comment type="caution">
    <text evidence="2">The sequence shown here is derived from an EMBL/GenBank/DDBJ whole genome shotgun (WGS) entry which is preliminary data.</text>
</comment>
<dbReference type="EMBL" id="AOKY01000387">
    <property type="protein sequence ID" value="KDB21966.1"/>
    <property type="molecule type" value="Genomic_DNA"/>
</dbReference>
<feature type="compositionally biased region" description="Basic residues" evidence="1">
    <location>
        <begin position="55"/>
        <end position="71"/>
    </location>
</feature>
<proteinExistence type="predicted"/>
<feature type="region of interest" description="Disordered" evidence="1">
    <location>
        <begin position="172"/>
        <end position="203"/>
    </location>
</feature>
<feature type="compositionally biased region" description="Low complexity" evidence="1">
    <location>
        <begin position="33"/>
        <end position="50"/>
    </location>
</feature>
<feature type="region of interest" description="Disordered" evidence="1">
    <location>
        <begin position="363"/>
        <end position="396"/>
    </location>
</feature>
<feature type="region of interest" description="Disordered" evidence="1">
    <location>
        <begin position="311"/>
        <end position="331"/>
    </location>
</feature>
<dbReference type="Proteomes" id="UP000024533">
    <property type="component" value="Unassembled WGS sequence"/>
</dbReference>
<protein>
    <submittedName>
        <fullName evidence="2">Uncharacterized protein</fullName>
    </submittedName>
</protein>
<dbReference type="OMA" id="QCNESEV"/>
<gene>
    <name evidence="2" type="ORF">H109_06106</name>
</gene>
<feature type="region of interest" description="Disordered" evidence="1">
    <location>
        <begin position="110"/>
        <end position="133"/>
    </location>
</feature>
<keyword evidence="3" id="KW-1185">Reference proteome</keyword>
<dbReference type="OrthoDB" id="4186330at2759"/>
<feature type="region of interest" description="Disordered" evidence="1">
    <location>
        <begin position="33"/>
        <end position="87"/>
    </location>
</feature>
<evidence type="ECO:0000256" key="1">
    <source>
        <dbReference type="SAM" id="MobiDB-lite"/>
    </source>
</evidence>
<dbReference type="HOGENOM" id="CLU_060599_0_0_1"/>
<feature type="compositionally biased region" description="Pro residues" evidence="1">
    <location>
        <begin position="172"/>
        <end position="185"/>
    </location>
</feature>
<organism evidence="2 3">
    <name type="scientific">Trichophyton interdigitale (strain MR816)</name>
    <dbReference type="NCBI Taxonomy" id="1215338"/>
    <lineage>
        <taxon>Eukaryota</taxon>
        <taxon>Fungi</taxon>
        <taxon>Dikarya</taxon>
        <taxon>Ascomycota</taxon>
        <taxon>Pezizomycotina</taxon>
        <taxon>Eurotiomycetes</taxon>
        <taxon>Eurotiomycetidae</taxon>
        <taxon>Onygenales</taxon>
        <taxon>Arthrodermataceae</taxon>
        <taxon>Trichophyton</taxon>
    </lineage>
</organism>
<accession>A0A059J245</accession>
<sequence length="427" mass="46330">MFEGFSFPAPALPAVQPEIDSLQLQCDSNLVSPLSSRCPSPRLPSPLNSRDFPRLNRRSRQFPHYHHHHQQQHQQQHLGPAPTSIPADYSAERSQRFSIGSLTKQLHAHSLETGGGGQDGGSDSDDGRRWLPITPPRCSTDAQYQNFALLDALPAQSTTEHDLVRLSSPFYPPPLDSTASPPPSPRGAHVIDHGHDREHGKLPLQDQDKSSEIFYSSMPHSRSSIVDNGDSISNINNIEDADRPGDVRYQREKFSMLQCASSSIADTVRLALLLDGGVDCAPDRRRSSYTAAAAAAAAAASVAPGEPCDAAAGYLSDDQHPSSLPPSRTPSRRRLLKQKHPNNDNHAHTPLASGCSTSCRFSGAGSKGKVEKSQHHGHSHSSTGTSTPNPSRKFGKSQYGLRRRSLLLAAVTAVLEQEVAESNRMQD</sequence>
<evidence type="ECO:0000313" key="3">
    <source>
        <dbReference type="Proteomes" id="UP000024533"/>
    </source>
</evidence>